<proteinExistence type="predicted"/>
<gene>
    <name evidence="1" type="ORF">WICPIJ_008089</name>
</gene>
<dbReference type="PANTHER" id="PTHR17985:SF8">
    <property type="entry name" value="TRANSPORT AND GOLGI ORGANIZATION PROTEIN 2 HOMOLOG"/>
    <property type="match status" value="1"/>
</dbReference>
<dbReference type="GO" id="GO:0005794">
    <property type="term" value="C:Golgi apparatus"/>
    <property type="evidence" value="ECO:0007669"/>
    <property type="project" value="TreeGrafter"/>
</dbReference>
<dbReference type="GO" id="GO:0009306">
    <property type="term" value="P:protein secretion"/>
    <property type="evidence" value="ECO:0007669"/>
    <property type="project" value="TreeGrafter"/>
</dbReference>
<accession>A0A9P8PYV4</accession>
<organism evidence="1 2">
    <name type="scientific">Wickerhamomyces pijperi</name>
    <name type="common">Yeast</name>
    <name type="synonym">Pichia pijperi</name>
    <dbReference type="NCBI Taxonomy" id="599730"/>
    <lineage>
        <taxon>Eukaryota</taxon>
        <taxon>Fungi</taxon>
        <taxon>Dikarya</taxon>
        <taxon>Ascomycota</taxon>
        <taxon>Saccharomycotina</taxon>
        <taxon>Saccharomycetes</taxon>
        <taxon>Phaffomycetales</taxon>
        <taxon>Wickerhamomycetaceae</taxon>
        <taxon>Wickerhamomyces</taxon>
    </lineage>
</organism>
<reference evidence="1" key="2">
    <citation type="submission" date="2021-01" db="EMBL/GenBank/DDBJ databases">
        <authorList>
            <person name="Schikora-Tamarit M.A."/>
        </authorList>
    </citation>
    <scope>NUCLEOTIDE SEQUENCE</scope>
    <source>
        <strain evidence="1">CBS2887</strain>
    </source>
</reference>
<evidence type="ECO:0000313" key="2">
    <source>
        <dbReference type="Proteomes" id="UP000774326"/>
    </source>
</evidence>
<reference evidence="1" key="1">
    <citation type="journal article" date="2021" name="Open Biol.">
        <title>Shared evolutionary footprints suggest mitochondrial oxidative damage underlies multiple complex I losses in fungi.</title>
        <authorList>
            <person name="Schikora-Tamarit M.A."/>
            <person name="Marcet-Houben M."/>
            <person name="Nosek J."/>
            <person name="Gabaldon T."/>
        </authorList>
    </citation>
    <scope>NUCLEOTIDE SEQUENCE</scope>
    <source>
        <strain evidence="1">CBS2887</strain>
    </source>
</reference>
<dbReference type="AlphaFoldDB" id="A0A9P8PYV4"/>
<dbReference type="InterPro" id="IPR008551">
    <property type="entry name" value="TANGO2"/>
</dbReference>
<dbReference type="Proteomes" id="UP000774326">
    <property type="component" value="Unassembled WGS sequence"/>
</dbReference>
<dbReference type="GO" id="GO:0007030">
    <property type="term" value="P:Golgi organization"/>
    <property type="evidence" value="ECO:0007669"/>
    <property type="project" value="TreeGrafter"/>
</dbReference>
<protein>
    <submittedName>
        <fullName evidence="1">Uncharacterized protein</fullName>
    </submittedName>
</protein>
<dbReference type="EMBL" id="JAEUBG010004654">
    <property type="protein sequence ID" value="KAH3680876.1"/>
    <property type="molecule type" value="Genomic_DNA"/>
</dbReference>
<evidence type="ECO:0000313" key="1">
    <source>
        <dbReference type="EMBL" id="KAH3680876.1"/>
    </source>
</evidence>
<dbReference type="OrthoDB" id="191601at2759"/>
<comment type="caution">
    <text evidence="1">The sequence shown here is derived from an EMBL/GenBank/DDBJ whole genome shotgun (WGS) entry which is preliminary data.</text>
</comment>
<dbReference type="Pfam" id="PF05742">
    <property type="entry name" value="TANGO2"/>
    <property type="match status" value="1"/>
</dbReference>
<name>A0A9P8PYV4_WICPI</name>
<dbReference type="PANTHER" id="PTHR17985">
    <property type="entry name" value="SER/THR-RICH PROTEIN T10 IN DGCR REGION"/>
    <property type="match status" value="1"/>
</dbReference>
<sequence>MSVVGFKASWINERSEQLNLKYIPQYSPVLTETMCIFVFSTSCKQYPFILISNRDEYFKRQTECASQRTYKDQQIVCPVDSERHGTWLAVNLDKNKISVLVNYREKTRILSEGVSNISRGVLPLEAVTTDARTRKDFINELSSKWKGADFLQNIGGFSLFFGDLLTRKFDIISNKNEDDFKFYNEDGIDSKEVKTYGMSNSSYDEPWPKVKTAEALLKAQIEALEKNQTDKDTFIQALLGVLTTSSIEPSASYIENYDDIPKTIFVPPLETEITVDNRFQGRYYGTRTQTVILVDRDDKLTFVERNLHSSDDLSMKPTVQKFEAQLKSA</sequence>
<keyword evidence="2" id="KW-1185">Reference proteome</keyword>